<dbReference type="Gene3D" id="3.40.1690.10">
    <property type="entry name" value="secretion proteins EscU"/>
    <property type="match status" value="1"/>
</dbReference>
<dbReference type="Pfam" id="PF01312">
    <property type="entry name" value="Bac_export_2"/>
    <property type="match status" value="1"/>
</dbReference>
<dbReference type="GO" id="GO:0005886">
    <property type="term" value="C:plasma membrane"/>
    <property type="evidence" value="ECO:0007669"/>
    <property type="project" value="TreeGrafter"/>
</dbReference>
<accession>A0A545SY98</accession>
<gene>
    <name evidence="4" type="ORF">FKG94_22530</name>
</gene>
<dbReference type="AlphaFoldDB" id="A0A545SY98"/>
<dbReference type="EMBL" id="VHSG01000026">
    <property type="protein sequence ID" value="TQV69931.1"/>
    <property type="molecule type" value="Genomic_DNA"/>
</dbReference>
<dbReference type="RefSeq" id="WP_142929209.1">
    <property type="nucleotide sequence ID" value="NZ_ML660104.1"/>
</dbReference>
<keyword evidence="3" id="KW-1133">Transmembrane helix</keyword>
<keyword evidence="3" id="KW-0472">Membrane</keyword>
<dbReference type="PANTHER" id="PTHR30531">
    <property type="entry name" value="FLAGELLAR BIOSYNTHETIC PROTEIN FLHB"/>
    <property type="match status" value="1"/>
</dbReference>
<keyword evidence="5" id="KW-1185">Reference proteome</keyword>
<feature type="region of interest" description="Disordered" evidence="2">
    <location>
        <begin position="1"/>
        <end position="27"/>
    </location>
</feature>
<evidence type="ECO:0000256" key="1">
    <source>
        <dbReference type="ARBA" id="ARBA00010690"/>
    </source>
</evidence>
<dbReference type="OrthoDB" id="9807950at2"/>
<dbReference type="PANTHER" id="PTHR30531:SF14">
    <property type="entry name" value="SURFACE PRESENTATION OF ANTIGENS PROTEIN SPAS"/>
    <property type="match status" value="1"/>
</dbReference>
<dbReference type="Proteomes" id="UP000319732">
    <property type="component" value="Unassembled WGS sequence"/>
</dbReference>
<proteinExistence type="inferred from homology"/>
<feature type="compositionally biased region" description="Basic and acidic residues" evidence="2">
    <location>
        <begin position="1"/>
        <end position="12"/>
    </location>
</feature>
<dbReference type="SUPFAM" id="SSF160544">
    <property type="entry name" value="EscU C-terminal domain-like"/>
    <property type="match status" value="1"/>
</dbReference>
<keyword evidence="3" id="KW-0812">Transmembrane</keyword>
<sequence length="351" mass="40007">MSGNEDKSRKTEQPTPHKLRQARKKGQVSRSKDVVSTISLIAMLAYIWIFWDYNWSLLEELMITTLELSEKPLYVTFKYVTEQLITVFMMIAIPSVVISALAVILSSVMQFGFLFAPEQIKIDPQKINPIAGFQRIFSLRNMVEMLKAIVKITVFVVVFYLIIYHYAEDILNAAYCGLSCKRVLSHHITMLVCIAAIIIFILTAVFDSWFQKYQFTKDQMMTKEELKRDRKDTQGDPLLKSRRVNVQREMISVDLLQRCGDIAVLLVANNMAIGLKYEPGETPLPIITIKEQKLAATRVAEIAAKRDKPIVEDTSLTRALWKSGKLDQYIPTDYIGEVAQIFAGILKPEAS</sequence>
<dbReference type="GO" id="GO:0009306">
    <property type="term" value="P:protein secretion"/>
    <property type="evidence" value="ECO:0007669"/>
    <property type="project" value="InterPro"/>
</dbReference>
<dbReference type="PRINTS" id="PR00950">
    <property type="entry name" value="TYPE3IMSPROT"/>
</dbReference>
<feature type="transmembrane region" description="Helical" evidence="3">
    <location>
        <begin position="84"/>
        <end position="116"/>
    </location>
</feature>
<comment type="similarity">
    <text evidence="1">Belongs to the type III secretion exporter family.</text>
</comment>
<evidence type="ECO:0000256" key="3">
    <source>
        <dbReference type="SAM" id="Phobius"/>
    </source>
</evidence>
<comment type="caution">
    <text evidence="4">The sequence shown here is derived from an EMBL/GenBank/DDBJ whole genome shotgun (WGS) entry which is preliminary data.</text>
</comment>
<feature type="compositionally biased region" description="Basic residues" evidence="2">
    <location>
        <begin position="17"/>
        <end position="27"/>
    </location>
</feature>
<evidence type="ECO:0000313" key="4">
    <source>
        <dbReference type="EMBL" id="TQV69931.1"/>
    </source>
</evidence>
<name>A0A545SY98_9GAMM</name>
<feature type="transmembrane region" description="Helical" evidence="3">
    <location>
        <begin position="148"/>
        <end position="167"/>
    </location>
</feature>
<dbReference type="InterPro" id="IPR006135">
    <property type="entry name" value="T3SS_substrate_exporter"/>
</dbReference>
<reference evidence="4 5" key="1">
    <citation type="submission" date="2019-06" db="EMBL/GenBank/DDBJ databases">
        <title>Whole genome sequence for Cellvibrionaceae sp. R142.</title>
        <authorList>
            <person name="Wang G."/>
        </authorList>
    </citation>
    <scope>NUCLEOTIDE SEQUENCE [LARGE SCALE GENOMIC DNA]</scope>
    <source>
        <strain evidence="4 5">R142</strain>
    </source>
</reference>
<protein>
    <submittedName>
        <fullName evidence="4">EscU/YscU/HrcU family type III secretion system export apparatus switch protein</fullName>
    </submittedName>
</protein>
<organism evidence="4 5">
    <name type="scientific">Exilibacterium tricleocarpae</name>
    <dbReference type="NCBI Taxonomy" id="2591008"/>
    <lineage>
        <taxon>Bacteria</taxon>
        <taxon>Pseudomonadati</taxon>
        <taxon>Pseudomonadota</taxon>
        <taxon>Gammaproteobacteria</taxon>
        <taxon>Cellvibrionales</taxon>
        <taxon>Cellvibrionaceae</taxon>
        <taxon>Exilibacterium</taxon>
    </lineage>
</organism>
<evidence type="ECO:0000256" key="2">
    <source>
        <dbReference type="SAM" id="MobiDB-lite"/>
    </source>
</evidence>
<dbReference type="InterPro" id="IPR029025">
    <property type="entry name" value="T3SS_substrate_exporter_C"/>
</dbReference>
<feature type="transmembrane region" description="Helical" evidence="3">
    <location>
        <begin position="187"/>
        <end position="210"/>
    </location>
</feature>
<feature type="transmembrane region" description="Helical" evidence="3">
    <location>
        <begin position="33"/>
        <end position="51"/>
    </location>
</feature>
<evidence type="ECO:0000313" key="5">
    <source>
        <dbReference type="Proteomes" id="UP000319732"/>
    </source>
</evidence>